<evidence type="ECO:0000313" key="2">
    <source>
        <dbReference type="Proteomes" id="UP000807159"/>
    </source>
</evidence>
<evidence type="ECO:0000313" key="1">
    <source>
        <dbReference type="EMBL" id="KAH8480200.1"/>
    </source>
</evidence>
<dbReference type="InterPro" id="IPR050481">
    <property type="entry name" value="UDP-glycosyltransf_plant"/>
</dbReference>
<dbReference type="Proteomes" id="UP000807159">
    <property type="component" value="Chromosome 19"/>
</dbReference>
<name>A0A8T2WHC8_POPDE</name>
<reference evidence="1" key="1">
    <citation type="journal article" date="2021" name="J. Hered.">
        <title>Genome Assembly of Salicaceae Populus deltoides (Eastern Cottonwood) I-69 Based on Nanopore Sequencing and Hi-C Technologies.</title>
        <authorList>
            <person name="Bai S."/>
            <person name="Wu H."/>
            <person name="Zhang J."/>
            <person name="Pan Z."/>
            <person name="Zhao W."/>
            <person name="Li Z."/>
            <person name="Tong C."/>
        </authorList>
    </citation>
    <scope>NUCLEOTIDE SEQUENCE</scope>
    <source>
        <tissue evidence="1">Leaf</tissue>
    </source>
</reference>
<comment type="caution">
    <text evidence="1">The sequence shown here is derived from an EMBL/GenBank/DDBJ whole genome shotgun (WGS) entry which is preliminary data.</text>
</comment>
<dbReference type="Gene3D" id="3.40.50.2000">
    <property type="entry name" value="Glycogen Phosphorylase B"/>
    <property type="match status" value="2"/>
</dbReference>
<dbReference type="GO" id="GO:0035251">
    <property type="term" value="F:UDP-glucosyltransferase activity"/>
    <property type="evidence" value="ECO:0007669"/>
    <property type="project" value="InterPro"/>
</dbReference>
<keyword evidence="2" id="KW-1185">Reference proteome</keyword>
<dbReference type="EMBL" id="JACEGQ020000019">
    <property type="protein sequence ID" value="KAH8480200.1"/>
    <property type="molecule type" value="Genomic_DNA"/>
</dbReference>
<organism evidence="1 2">
    <name type="scientific">Populus deltoides</name>
    <name type="common">Eastern poplar</name>
    <name type="synonym">Eastern cottonwood</name>
    <dbReference type="NCBI Taxonomy" id="3696"/>
    <lineage>
        <taxon>Eukaryota</taxon>
        <taxon>Viridiplantae</taxon>
        <taxon>Streptophyta</taxon>
        <taxon>Embryophyta</taxon>
        <taxon>Tracheophyta</taxon>
        <taxon>Spermatophyta</taxon>
        <taxon>Magnoliopsida</taxon>
        <taxon>eudicotyledons</taxon>
        <taxon>Gunneridae</taxon>
        <taxon>Pentapetalae</taxon>
        <taxon>rosids</taxon>
        <taxon>fabids</taxon>
        <taxon>Malpighiales</taxon>
        <taxon>Salicaceae</taxon>
        <taxon>Saliceae</taxon>
        <taxon>Populus</taxon>
    </lineage>
</organism>
<dbReference type="PANTHER" id="PTHR48049:SF34">
    <property type="entry name" value="UDP-GLYCOSYLTRANSFERASE 79B30-LIKE"/>
    <property type="match status" value="1"/>
</dbReference>
<dbReference type="PANTHER" id="PTHR48049">
    <property type="entry name" value="GLYCOSYLTRANSFERASE"/>
    <property type="match status" value="1"/>
</dbReference>
<sequence>MSPARQPSGNKLTQADLMQPPLGFPDSPIKLKAHEEEGYIARRVMKFGSDVVFCDHAIGFRTSREIEGPYSDYVGNQFDKPVLFSGPVIPEPNTSTLEEKWSTWLGEFKASSVINCAFGSECTSEKDQFEELPLGLEFTGMAFLAALKPPAAYEGPYIPSKNDELAFEGGSGSGETRRWVIHQGNCLQGCKNYAMEEESEFSRDVRTNRAKLRGFLSSKSLESSYISSL</sequence>
<accession>A0A8T2WHC8</accession>
<protein>
    <submittedName>
        <fullName evidence="1">Uncharacterized protein</fullName>
    </submittedName>
</protein>
<proteinExistence type="predicted"/>
<gene>
    <name evidence="1" type="ORF">H0E87_030447</name>
</gene>
<dbReference type="AlphaFoldDB" id="A0A8T2WHC8"/>
<dbReference type="SUPFAM" id="SSF53756">
    <property type="entry name" value="UDP-Glycosyltransferase/glycogen phosphorylase"/>
    <property type="match status" value="1"/>
</dbReference>